<reference evidence="1 2" key="1">
    <citation type="submission" date="2018-11" db="EMBL/GenBank/DDBJ databases">
        <authorList>
            <consortium name="Pathogen Informatics"/>
        </authorList>
    </citation>
    <scope>NUCLEOTIDE SEQUENCE [LARGE SCALE GENOMIC DNA]</scope>
</reference>
<evidence type="ECO:0000313" key="1">
    <source>
        <dbReference type="EMBL" id="VDP14704.1"/>
    </source>
</evidence>
<sequence>MLHELHIEGAEAGLTTNMSKTKFMRNKFVGGDRVLFEEVPLQEVEDYVYLGQLLNMKNTKEKSGMGGVQFCERRARELQ</sequence>
<accession>A0A3P8C733</accession>
<dbReference type="OrthoDB" id="5825913at2759"/>
<keyword evidence="2" id="KW-1185">Reference proteome</keyword>
<dbReference type="Proteomes" id="UP000050761">
    <property type="component" value="Unassembled WGS sequence"/>
</dbReference>
<dbReference type="AlphaFoldDB" id="A0A183GB59"/>
<protein>
    <submittedName>
        <fullName evidence="3">Reverse transcriptase domain-containing protein</fullName>
    </submittedName>
</protein>
<gene>
    <name evidence="1" type="ORF">HPBE_LOCUS19304</name>
</gene>
<dbReference type="EMBL" id="UZAH01031270">
    <property type="protein sequence ID" value="VDP14704.1"/>
    <property type="molecule type" value="Genomic_DNA"/>
</dbReference>
<proteinExistence type="predicted"/>
<accession>A0A183GB59</accession>
<evidence type="ECO:0000313" key="3">
    <source>
        <dbReference type="WBParaSite" id="HPBE_0001930701-mRNA-1"/>
    </source>
</evidence>
<reference evidence="3" key="2">
    <citation type="submission" date="2019-09" db="UniProtKB">
        <authorList>
            <consortium name="WormBaseParasite"/>
        </authorList>
    </citation>
    <scope>IDENTIFICATION</scope>
</reference>
<evidence type="ECO:0000313" key="2">
    <source>
        <dbReference type="Proteomes" id="UP000050761"/>
    </source>
</evidence>
<dbReference type="WBParaSite" id="HPBE_0001930701-mRNA-1">
    <property type="protein sequence ID" value="HPBE_0001930701-mRNA-1"/>
    <property type="gene ID" value="HPBE_0001930701"/>
</dbReference>
<name>A0A183GB59_HELPZ</name>
<organism evidence="2 3">
    <name type="scientific">Heligmosomoides polygyrus</name>
    <name type="common">Parasitic roundworm</name>
    <dbReference type="NCBI Taxonomy" id="6339"/>
    <lineage>
        <taxon>Eukaryota</taxon>
        <taxon>Metazoa</taxon>
        <taxon>Ecdysozoa</taxon>
        <taxon>Nematoda</taxon>
        <taxon>Chromadorea</taxon>
        <taxon>Rhabditida</taxon>
        <taxon>Rhabditina</taxon>
        <taxon>Rhabditomorpha</taxon>
        <taxon>Strongyloidea</taxon>
        <taxon>Heligmosomidae</taxon>
        <taxon>Heligmosomoides</taxon>
    </lineage>
</organism>